<feature type="active site" description="Proton donor" evidence="12">
    <location>
        <position position="399"/>
    </location>
</feature>
<gene>
    <name evidence="16" type="ORF">FPE01S_01_15640</name>
</gene>
<dbReference type="GO" id="GO:0008237">
    <property type="term" value="F:metallopeptidase activity"/>
    <property type="evidence" value="ECO:0007669"/>
    <property type="project" value="UniProtKB-KW"/>
</dbReference>
<evidence type="ECO:0000256" key="3">
    <source>
        <dbReference type="ARBA" id="ARBA00010136"/>
    </source>
</evidence>
<comment type="cofactor">
    <cofactor evidence="13">
        <name>Zn(2+)</name>
        <dbReference type="ChEBI" id="CHEBI:29105"/>
    </cofactor>
    <text evidence="13">Binds 1 zinc ion per subunit.</text>
</comment>
<evidence type="ECO:0000256" key="4">
    <source>
        <dbReference type="ARBA" id="ARBA00012564"/>
    </source>
</evidence>
<dbReference type="Gene3D" id="1.10.390.10">
    <property type="entry name" value="Neutral Protease Domain 2"/>
    <property type="match status" value="1"/>
</dbReference>
<dbReference type="GO" id="GO:0006508">
    <property type="term" value="P:proteolysis"/>
    <property type="evidence" value="ECO:0007669"/>
    <property type="project" value="UniProtKB-KW"/>
</dbReference>
<dbReference type="GO" id="GO:0005737">
    <property type="term" value="C:cytoplasm"/>
    <property type="evidence" value="ECO:0007669"/>
    <property type="project" value="UniProtKB-SubCell"/>
</dbReference>
<keyword evidence="11" id="KW-0482">Metalloprotease</keyword>
<evidence type="ECO:0000313" key="17">
    <source>
        <dbReference type="Proteomes" id="UP000033121"/>
    </source>
</evidence>
<keyword evidence="14" id="KW-0732">Signal</keyword>
<evidence type="ECO:0000256" key="14">
    <source>
        <dbReference type="SAM" id="SignalP"/>
    </source>
</evidence>
<dbReference type="PANTHER" id="PTHR45726">
    <property type="entry name" value="LEUKOTRIENE A-4 HYDROLASE"/>
    <property type="match status" value="1"/>
</dbReference>
<dbReference type="InterPro" id="IPR027268">
    <property type="entry name" value="Peptidase_M4/M1_CTD_sf"/>
</dbReference>
<dbReference type="Proteomes" id="UP000033121">
    <property type="component" value="Unassembled WGS sequence"/>
</dbReference>
<evidence type="ECO:0000256" key="7">
    <source>
        <dbReference type="ARBA" id="ARBA00022670"/>
    </source>
</evidence>
<dbReference type="STRING" id="1220578.FPE01S_01_15640"/>
<feature type="chain" id="PRO_5002430241" description="Aminopeptidase N" evidence="14">
    <location>
        <begin position="25"/>
        <end position="534"/>
    </location>
</feature>
<keyword evidence="6" id="KW-0963">Cytoplasm</keyword>
<dbReference type="Pfam" id="PF01433">
    <property type="entry name" value="Peptidase_M1"/>
    <property type="match status" value="1"/>
</dbReference>
<accession>A0A0E9MY82</accession>
<dbReference type="EC" id="3.4.11.2" evidence="4"/>
<dbReference type="GO" id="GO:0016285">
    <property type="term" value="F:alanyl aminopeptidase activity"/>
    <property type="evidence" value="ECO:0007669"/>
    <property type="project" value="UniProtKB-EC"/>
</dbReference>
<evidence type="ECO:0000256" key="13">
    <source>
        <dbReference type="PIRSR" id="PIRSR634015-3"/>
    </source>
</evidence>
<evidence type="ECO:0000259" key="15">
    <source>
        <dbReference type="Pfam" id="PF01433"/>
    </source>
</evidence>
<dbReference type="InterPro" id="IPR014782">
    <property type="entry name" value="Peptidase_M1_dom"/>
</dbReference>
<evidence type="ECO:0000256" key="5">
    <source>
        <dbReference type="ARBA" id="ARBA00015611"/>
    </source>
</evidence>
<keyword evidence="9" id="KW-0378">Hydrolase</keyword>
<feature type="binding site" evidence="13">
    <location>
        <position position="327"/>
    </location>
    <ligand>
        <name>Zn(2+)</name>
        <dbReference type="ChEBI" id="CHEBI:29105"/>
        <note>catalytic</note>
    </ligand>
</feature>
<dbReference type="CDD" id="cd09603">
    <property type="entry name" value="M1_APN_like"/>
    <property type="match status" value="1"/>
</dbReference>
<keyword evidence="17" id="KW-1185">Reference proteome</keyword>
<sequence>MRHFIAKLPVILSLCLLVAVNVSAQDLKSGGPLKPEQANMDIRHYTLALDIMPDSQAIDGYTEIDLLLKEAAPTLLFDLTNVLTVKQVQVNGKKTAYTHTDDMIRIPAQQNWPAGKTKVRIYYGGKPYVSPRAPWKGGFQWEKDSTGHPWIAVTCQGEGGKIFFPCKDHPSDEPNEGADLLITVPKGLVGAGPGLLISSKSKGNKTTWHWRTKYTISNYCIIPNVGDYAKVTRTYTSETGKQIPMEFYVLREHAEKGPHLLEMMERTCHVLEKYFGEYPWANEKIGLVETPHLGMEHQSMVAYGNKFRYTKAGGYDFDWLLNHEFGHEWWANKVTNSDWAHMWIQEGICSYGDALYIRDMDGEAAYQARMRNTMRHLSGKPVMMGDVVDSDLAYTGDIYGKGAFFMHSLRYLIGDSIFFPTLKKLATDPAYTYDNMVNTDQVEALFSQASGKTLKPFFDFYLRTTNKFAISVKRKSDDKYQVSLTNFEQALPMEILTSTGTKTMLLDAKGVEVSSTTLPEVDRTGFYLKTVSYE</sequence>
<protein>
    <recommendedName>
        <fullName evidence="5">Aminopeptidase N</fullName>
        <ecNumber evidence="4">3.4.11.2</ecNumber>
    </recommendedName>
</protein>
<proteinExistence type="inferred from homology"/>
<comment type="similarity">
    <text evidence="3">Belongs to the peptidase M1 family.</text>
</comment>
<feature type="binding site" evidence="13">
    <location>
        <position position="323"/>
    </location>
    <ligand>
        <name>Zn(2+)</name>
        <dbReference type="ChEBI" id="CHEBI:29105"/>
        <note>catalytic</note>
    </ligand>
</feature>
<comment type="subcellular location">
    <subcellularLocation>
        <location evidence="2">Cytoplasm</location>
    </subcellularLocation>
</comment>
<comment type="caution">
    <text evidence="16">The sequence shown here is derived from an EMBL/GenBank/DDBJ whole genome shotgun (WGS) entry which is preliminary data.</text>
</comment>
<evidence type="ECO:0000256" key="2">
    <source>
        <dbReference type="ARBA" id="ARBA00004496"/>
    </source>
</evidence>
<evidence type="ECO:0000313" key="16">
    <source>
        <dbReference type="EMBL" id="GAO42549.1"/>
    </source>
</evidence>
<dbReference type="InterPro" id="IPR034015">
    <property type="entry name" value="M1_LTA4H"/>
</dbReference>
<dbReference type="AlphaFoldDB" id="A0A0E9MY82"/>
<feature type="binding site" evidence="13">
    <location>
        <position position="346"/>
    </location>
    <ligand>
        <name>Zn(2+)</name>
        <dbReference type="ChEBI" id="CHEBI:29105"/>
        <note>catalytic</note>
    </ligand>
</feature>
<reference evidence="16 17" key="1">
    <citation type="submission" date="2015-04" db="EMBL/GenBank/DDBJ databases">
        <title>Whole genome shotgun sequence of Flavihumibacter petaseus NBRC 106054.</title>
        <authorList>
            <person name="Miyazawa S."/>
            <person name="Hosoyama A."/>
            <person name="Hashimoto M."/>
            <person name="Noguchi M."/>
            <person name="Tsuchikane K."/>
            <person name="Ohji S."/>
            <person name="Yamazoe A."/>
            <person name="Ichikawa N."/>
            <person name="Kimura A."/>
            <person name="Fujita N."/>
        </authorList>
    </citation>
    <scope>NUCLEOTIDE SEQUENCE [LARGE SCALE GENOMIC DNA]</scope>
    <source>
        <strain evidence="16 17">NBRC 106054</strain>
    </source>
</reference>
<evidence type="ECO:0000256" key="1">
    <source>
        <dbReference type="ARBA" id="ARBA00000098"/>
    </source>
</evidence>
<keyword evidence="7" id="KW-0645">Protease</keyword>
<feature type="domain" description="Peptidase M1 membrane alanine aminopeptidase" evidence="15">
    <location>
        <begin position="262"/>
        <end position="460"/>
    </location>
</feature>
<dbReference type="InterPro" id="IPR001930">
    <property type="entry name" value="Peptidase_M1"/>
</dbReference>
<dbReference type="OrthoDB" id="100605at2"/>
<evidence type="ECO:0000256" key="10">
    <source>
        <dbReference type="ARBA" id="ARBA00022833"/>
    </source>
</evidence>
<evidence type="ECO:0000256" key="6">
    <source>
        <dbReference type="ARBA" id="ARBA00022490"/>
    </source>
</evidence>
<evidence type="ECO:0000256" key="11">
    <source>
        <dbReference type="ARBA" id="ARBA00023049"/>
    </source>
</evidence>
<evidence type="ECO:0000256" key="8">
    <source>
        <dbReference type="ARBA" id="ARBA00022723"/>
    </source>
</evidence>
<dbReference type="Gene3D" id="2.60.40.1730">
    <property type="entry name" value="tricorn interacting facor f3 domain"/>
    <property type="match status" value="1"/>
</dbReference>
<organism evidence="16 17">
    <name type="scientific">Flavihumibacter petaseus NBRC 106054</name>
    <dbReference type="NCBI Taxonomy" id="1220578"/>
    <lineage>
        <taxon>Bacteria</taxon>
        <taxon>Pseudomonadati</taxon>
        <taxon>Bacteroidota</taxon>
        <taxon>Chitinophagia</taxon>
        <taxon>Chitinophagales</taxon>
        <taxon>Chitinophagaceae</taxon>
        <taxon>Flavihumibacter</taxon>
    </lineage>
</organism>
<keyword evidence="8 13" id="KW-0479">Metal-binding</keyword>
<comment type="catalytic activity">
    <reaction evidence="1">
        <text>Release of an N-terminal amino acid, Xaa-|-Yaa- from a peptide, amide or arylamide. Xaa is preferably Ala, but may be most amino acids including Pro (slow action). When a terminal hydrophobic residue is followed by a prolyl residue, the two may be released as an intact Xaa-Pro dipeptide.</text>
        <dbReference type="EC" id="3.4.11.2"/>
    </reaction>
</comment>
<dbReference type="SUPFAM" id="SSF63737">
    <property type="entry name" value="Leukotriene A4 hydrolase N-terminal domain"/>
    <property type="match status" value="1"/>
</dbReference>
<dbReference type="SUPFAM" id="SSF55486">
    <property type="entry name" value="Metalloproteases ('zincins'), catalytic domain"/>
    <property type="match status" value="1"/>
</dbReference>
<name>A0A0E9MY82_9BACT</name>
<dbReference type="PANTHER" id="PTHR45726:SF3">
    <property type="entry name" value="LEUKOTRIENE A-4 HYDROLASE"/>
    <property type="match status" value="1"/>
</dbReference>
<dbReference type="EMBL" id="BBWV01000001">
    <property type="protein sequence ID" value="GAO42549.1"/>
    <property type="molecule type" value="Genomic_DNA"/>
</dbReference>
<dbReference type="GO" id="GO:0008270">
    <property type="term" value="F:zinc ion binding"/>
    <property type="evidence" value="ECO:0007669"/>
    <property type="project" value="InterPro"/>
</dbReference>
<dbReference type="InterPro" id="IPR042097">
    <property type="entry name" value="Aminopeptidase_N-like_N_sf"/>
</dbReference>
<feature type="signal peptide" evidence="14">
    <location>
        <begin position="1"/>
        <end position="24"/>
    </location>
</feature>
<feature type="active site" description="Proton acceptor" evidence="12">
    <location>
        <position position="324"/>
    </location>
</feature>
<keyword evidence="10 13" id="KW-0862">Zinc</keyword>
<evidence type="ECO:0000256" key="12">
    <source>
        <dbReference type="PIRSR" id="PIRSR634015-1"/>
    </source>
</evidence>
<dbReference type="RefSeq" id="WP_052955600.1">
    <property type="nucleotide sequence ID" value="NZ_BBWV01000001.1"/>
</dbReference>
<evidence type="ECO:0000256" key="9">
    <source>
        <dbReference type="ARBA" id="ARBA00022801"/>
    </source>
</evidence>
<dbReference type="PRINTS" id="PR00756">
    <property type="entry name" value="ALADIPTASE"/>
</dbReference>